<dbReference type="PROSITE" id="PS50801">
    <property type="entry name" value="STAS"/>
    <property type="match status" value="1"/>
</dbReference>
<dbReference type="GO" id="GO:0043856">
    <property type="term" value="F:anti-sigma factor antagonist activity"/>
    <property type="evidence" value="ECO:0007669"/>
    <property type="project" value="InterPro"/>
</dbReference>
<evidence type="ECO:0000313" key="4">
    <source>
        <dbReference type="EMBL" id="SEF37440.1"/>
    </source>
</evidence>
<evidence type="ECO:0000256" key="2">
    <source>
        <dbReference type="RuleBase" id="RU003749"/>
    </source>
</evidence>
<dbReference type="OrthoDB" id="3629170at2"/>
<dbReference type="Gene3D" id="3.30.750.24">
    <property type="entry name" value="STAS domain"/>
    <property type="match status" value="1"/>
</dbReference>
<dbReference type="NCBIfam" id="TIGR00377">
    <property type="entry name" value="ant_ant_sig"/>
    <property type="match status" value="1"/>
</dbReference>
<protein>
    <recommendedName>
        <fullName evidence="2">Anti-sigma factor antagonist</fullName>
    </recommendedName>
</protein>
<dbReference type="STRING" id="218821.SAMN05421837_113270"/>
<dbReference type="CDD" id="cd07043">
    <property type="entry name" value="STAS_anti-anti-sigma_factors"/>
    <property type="match status" value="1"/>
</dbReference>
<proteinExistence type="inferred from homology"/>
<dbReference type="InterPro" id="IPR036513">
    <property type="entry name" value="STAS_dom_sf"/>
</dbReference>
<evidence type="ECO:0000256" key="1">
    <source>
        <dbReference type="ARBA" id="ARBA00009013"/>
    </source>
</evidence>
<comment type="similarity">
    <text evidence="1 2">Belongs to the anti-sigma-factor antagonist family.</text>
</comment>
<evidence type="ECO:0000313" key="5">
    <source>
        <dbReference type="Proteomes" id="UP000198878"/>
    </source>
</evidence>
<gene>
    <name evidence="4" type="ORF">SAMN05421837_113270</name>
</gene>
<organism evidence="4 5">
    <name type="scientific">Amycolatopsis pretoriensis</name>
    <dbReference type="NCBI Taxonomy" id="218821"/>
    <lineage>
        <taxon>Bacteria</taxon>
        <taxon>Bacillati</taxon>
        <taxon>Actinomycetota</taxon>
        <taxon>Actinomycetes</taxon>
        <taxon>Pseudonocardiales</taxon>
        <taxon>Pseudonocardiaceae</taxon>
        <taxon>Amycolatopsis</taxon>
    </lineage>
</organism>
<dbReference type="Proteomes" id="UP000198878">
    <property type="component" value="Unassembled WGS sequence"/>
</dbReference>
<dbReference type="PANTHER" id="PTHR33495">
    <property type="entry name" value="ANTI-SIGMA FACTOR ANTAGONIST TM_1081-RELATED-RELATED"/>
    <property type="match status" value="1"/>
</dbReference>
<name>A0A1H5RGI9_9PSEU</name>
<dbReference type="EMBL" id="FNUJ01000013">
    <property type="protein sequence ID" value="SEF37440.1"/>
    <property type="molecule type" value="Genomic_DNA"/>
</dbReference>
<accession>A0A1H5RGI9</accession>
<dbReference type="Pfam" id="PF01740">
    <property type="entry name" value="STAS"/>
    <property type="match status" value="1"/>
</dbReference>
<dbReference type="SUPFAM" id="SSF52091">
    <property type="entry name" value="SpoIIaa-like"/>
    <property type="match status" value="1"/>
</dbReference>
<reference evidence="5" key="1">
    <citation type="submission" date="2016-10" db="EMBL/GenBank/DDBJ databases">
        <authorList>
            <person name="Varghese N."/>
            <person name="Submissions S."/>
        </authorList>
    </citation>
    <scope>NUCLEOTIDE SEQUENCE [LARGE SCALE GENOMIC DNA]</scope>
    <source>
        <strain evidence="5">DSM 44654</strain>
    </source>
</reference>
<dbReference type="InterPro" id="IPR002645">
    <property type="entry name" value="STAS_dom"/>
</dbReference>
<evidence type="ECO:0000259" key="3">
    <source>
        <dbReference type="PROSITE" id="PS50801"/>
    </source>
</evidence>
<feature type="domain" description="STAS" evidence="3">
    <location>
        <begin position="7"/>
        <end position="116"/>
    </location>
</feature>
<keyword evidence="5" id="KW-1185">Reference proteome</keyword>
<sequence length="120" mass="12632">MTDERTLTVRVRTVPEAVVVAAAGDLDLGTAPVLRDRTRAVLDDRPGALIVDLDGIGFCGSAGLQVLAELAARTTADGVPLAVVADRYPVLRAVRLSRLDEAFAVHASVDAACAWIREVP</sequence>
<dbReference type="PANTHER" id="PTHR33495:SF2">
    <property type="entry name" value="ANTI-SIGMA FACTOR ANTAGONIST TM_1081-RELATED"/>
    <property type="match status" value="1"/>
</dbReference>
<dbReference type="RefSeq" id="WP_086670129.1">
    <property type="nucleotide sequence ID" value="NZ_FNUJ01000013.1"/>
</dbReference>
<dbReference type="InterPro" id="IPR003658">
    <property type="entry name" value="Anti-sigma_ant"/>
</dbReference>
<dbReference type="AlphaFoldDB" id="A0A1H5RGI9"/>